<protein>
    <recommendedName>
        <fullName evidence="2">histidine kinase</fullName>
        <ecNumber evidence="2">2.7.13.3</ecNumber>
    </recommendedName>
</protein>
<dbReference type="InterPro" id="IPR005467">
    <property type="entry name" value="His_kinase_dom"/>
</dbReference>
<dbReference type="SMART" id="SM00448">
    <property type="entry name" value="REC"/>
    <property type="match status" value="1"/>
</dbReference>
<dbReference type="InterPro" id="IPR000014">
    <property type="entry name" value="PAS"/>
</dbReference>
<dbReference type="Pfam" id="PF08448">
    <property type="entry name" value="PAS_4"/>
    <property type="match status" value="1"/>
</dbReference>
<evidence type="ECO:0000256" key="3">
    <source>
        <dbReference type="ARBA" id="ARBA00022553"/>
    </source>
</evidence>
<dbReference type="InterPro" id="IPR035965">
    <property type="entry name" value="PAS-like_dom_sf"/>
</dbReference>
<dbReference type="Gene3D" id="3.40.50.2300">
    <property type="match status" value="2"/>
</dbReference>
<dbReference type="SUPFAM" id="SSF55874">
    <property type="entry name" value="ATPase domain of HSP90 chaperone/DNA topoisomerase II/histidine kinase"/>
    <property type="match status" value="1"/>
</dbReference>
<feature type="modified residue" description="4-aspartylphosphate" evidence="4">
    <location>
        <position position="685"/>
    </location>
</feature>
<evidence type="ECO:0000313" key="9">
    <source>
        <dbReference type="Proteomes" id="UP000306196"/>
    </source>
</evidence>
<dbReference type="PROSITE" id="PS50109">
    <property type="entry name" value="HIS_KIN"/>
    <property type="match status" value="1"/>
</dbReference>
<sequence>MDTPDKLSVLMVDCGAGVRSLAGEALIEAGFELVGAESERLGLQDALDLAGRREVDVVVMGSEEKDVQRILTVARQLLLEGGPVAVVHLMSADEVERISEVLGNDLGECVLVPFSKEQLAVSVQAAVARRLRVMEAKLPELGVMEVLDGLDEGLLVADFAGRVKWVNRAATLMLGMEGNELLGRDLSSVYQVNLPDGGEVKSFSAATGVPRLLSLKNKLGEVGLIEDRCSVLHDAMGEVQGVAILFRRLSKVEAAAKERDSNLVDSVTDPLLAVDAEWKIVFANGAAARWLGAVGENLRGRWWWELLPESAREMHEAAFVKAWERREALGAEIFMEGSGAWYEVRSYPHGDGRLMWMKDITTRKLEWERGNRLDRLESLGLLARGFAHDFNNLLTVLLGNLSLAEHRLGAGGPVMEIQSARQATLLAQGLVQQLLTFARGGAPVKRAIALADLVKHFFEQHPKVVGIEYGIEVQEGLPSMALDPNQIRRLLGNLVRNAEQATSRGGRIVVKCEAADPSSMFGHDVLKDAPESLAGMVLEVEDNGEGIEAQNLPHIFEPYFTTRKKQNATGLGLTVCESIARAHGGTINVYAVKPRGTRVRFFLPVEEDAAGNDGEPEMLEMKGPGPGRTPRILVLEDDHLVRALICRGLQSQGYEVTETVDGLETVRLYEQSMKEGRAFDVVILDLSIPNGMGGVRTMEKLRALDPQVLALVSSGYSDDPAMAQPSAYGFAAVLPKPYEPLELIHVVQRLLDERMKSGRGGEVNHHSFIILIF</sequence>
<reference evidence="8 9" key="1">
    <citation type="submission" date="2019-05" db="EMBL/GenBank/DDBJ databases">
        <title>Verrucobacter flavum gen. nov., sp. nov. a new member of the family Verrucomicrobiaceae.</title>
        <authorList>
            <person name="Szuroczki S."/>
            <person name="Abbaszade G."/>
            <person name="Szabo A."/>
            <person name="Felfoldi T."/>
            <person name="Schumann P."/>
            <person name="Boka K."/>
            <person name="Keki Z."/>
            <person name="Toumi M."/>
            <person name="Toth E."/>
        </authorList>
    </citation>
    <scope>NUCLEOTIDE SEQUENCE [LARGE SCALE GENOMIC DNA]</scope>
    <source>
        <strain evidence="8 9">MG-N-17</strain>
    </source>
</reference>
<organism evidence="8 9">
    <name type="scientific">Phragmitibacter flavus</name>
    <dbReference type="NCBI Taxonomy" id="2576071"/>
    <lineage>
        <taxon>Bacteria</taxon>
        <taxon>Pseudomonadati</taxon>
        <taxon>Verrucomicrobiota</taxon>
        <taxon>Verrucomicrobiia</taxon>
        <taxon>Verrucomicrobiales</taxon>
        <taxon>Verrucomicrobiaceae</taxon>
        <taxon>Phragmitibacter</taxon>
    </lineage>
</organism>
<dbReference type="Gene3D" id="3.30.450.20">
    <property type="entry name" value="PAS domain"/>
    <property type="match status" value="2"/>
</dbReference>
<feature type="domain" description="PAS" evidence="7">
    <location>
        <begin position="256"/>
        <end position="301"/>
    </location>
</feature>
<dbReference type="PANTHER" id="PTHR43065:SF42">
    <property type="entry name" value="TWO-COMPONENT SENSOR PPRA"/>
    <property type="match status" value="1"/>
</dbReference>
<dbReference type="SUPFAM" id="SSF52172">
    <property type="entry name" value="CheY-like"/>
    <property type="match status" value="2"/>
</dbReference>
<dbReference type="InterPro" id="IPR013656">
    <property type="entry name" value="PAS_4"/>
</dbReference>
<dbReference type="InterPro" id="IPR036890">
    <property type="entry name" value="HATPase_C_sf"/>
</dbReference>
<dbReference type="SMART" id="SM00388">
    <property type="entry name" value="HisKA"/>
    <property type="match status" value="1"/>
</dbReference>
<dbReference type="InterPro" id="IPR036097">
    <property type="entry name" value="HisK_dim/P_sf"/>
</dbReference>
<gene>
    <name evidence="8" type="ORF">FEM03_22545</name>
</gene>
<accession>A0A5R8K835</accession>
<dbReference type="EC" id="2.7.13.3" evidence="2"/>
<dbReference type="PRINTS" id="PR00344">
    <property type="entry name" value="BCTRLSENSOR"/>
</dbReference>
<proteinExistence type="predicted"/>
<name>A0A5R8K835_9BACT</name>
<dbReference type="Gene3D" id="1.10.287.130">
    <property type="match status" value="1"/>
</dbReference>
<dbReference type="CDD" id="cd00082">
    <property type="entry name" value="HisKA"/>
    <property type="match status" value="1"/>
</dbReference>
<evidence type="ECO:0000259" key="5">
    <source>
        <dbReference type="PROSITE" id="PS50109"/>
    </source>
</evidence>
<evidence type="ECO:0000256" key="4">
    <source>
        <dbReference type="PROSITE-ProRule" id="PRU00169"/>
    </source>
</evidence>
<dbReference type="PROSITE" id="PS50112">
    <property type="entry name" value="PAS"/>
    <property type="match status" value="2"/>
</dbReference>
<keyword evidence="3 4" id="KW-0597">Phosphoprotein</keyword>
<dbReference type="NCBIfam" id="TIGR00229">
    <property type="entry name" value="sensory_box"/>
    <property type="match status" value="1"/>
</dbReference>
<dbReference type="GO" id="GO:0000155">
    <property type="term" value="F:phosphorelay sensor kinase activity"/>
    <property type="evidence" value="ECO:0007669"/>
    <property type="project" value="InterPro"/>
</dbReference>
<dbReference type="CDD" id="cd00156">
    <property type="entry name" value="REC"/>
    <property type="match status" value="1"/>
</dbReference>
<dbReference type="AlphaFoldDB" id="A0A5R8K835"/>
<dbReference type="Pfam" id="PF00072">
    <property type="entry name" value="Response_reg"/>
    <property type="match status" value="1"/>
</dbReference>
<dbReference type="InterPro" id="IPR001789">
    <property type="entry name" value="Sig_transdc_resp-reg_receiver"/>
</dbReference>
<dbReference type="SUPFAM" id="SSF55785">
    <property type="entry name" value="PYP-like sensor domain (PAS domain)"/>
    <property type="match status" value="2"/>
</dbReference>
<dbReference type="SUPFAM" id="SSF47384">
    <property type="entry name" value="Homodimeric domain of signal transducing histidine kinase"/>
    <property type="match status" value="1"/>
</dbReference>
<evidence type="ECO:0000259" key="6">
    <source>
        <dbReference type="PROSITE" id="PS50110"/>
    </source>
</evidence>
<dbReference type="Pfam" id="PF02518">
    <property type="entry name" value="HATPase_c"/>
    <property type="match status" value="1"/>
</dbReference>
<dbReference type="Pfam" id="PF13188">
    <property type="entry name" value="PAS_8"/>
    <property type="match status" value="1"/>
</dbReference>
<evidence type="ECO:0000313" key="8">
    <source>
        <dbReference type="EMBL" id="TLD68486.1"/>
    </source>
</evidence>
<dbReference type="EMBL" id="VAUV01000024">
    <property type="protein sequence ID" value="TLD68486.1"/>
    <property type="molecule type" value="Genomic_DNA"/>
</dbReference>
<feature type="domain" description="Response regulatory" evidence="6">
    <location>
        <begin position="631"/>
        <end position="751"/>
    </location>
</feature>
<feature type="domain" description="Response regulatory" evidence="6">
    <location>
        <begin position="8"/>
        <end position="127"/>
    </location>
</feature>
<dbReference type="InterPro" id="IPR011006">
    <property type="entry name" value="CheY-like_superfamily"/>
</dbReference>
<dbReference type="SMART" id="SM00387">
    <property type="entry name" value="HATPase_c"/>
    <property type="match status" value="1"/>
</dbReference>
<dbReference type="InterPro" id="IPR004358">
    <property type="entry name" value="Sig_transdc_His_kin-like_C"/>
</dbReference>
<keyword evidence="9" id="KW-1185">Reference proteome</keyword>
<dbReference type="RefSeq" id="WP_138088578.1">
    <property type="nucleotide sequence ID" value="NZ_VAUV01000024.1"/>
</dbReference>
<comment type="caution">
    <text evidence="4">Lacks conserved residue(s) required for the propagation of feature annotation.</text>
</comment>
<dbReference type="CDD" id="cd00130">
    <property type="entry name" value="PAS"/>
    <property type="match status" value="2"/>
</dbReference>
<evidence type="ECO:0000259" key="7">
    <source>
        <dbReference type="PROSITE" id="PS50112"/>
    </source>
</evidence>
<dbReference type="OrthoDB" id="9784397at2"/>
<dbReference type="Proteomes" id="UP000306196">
    <property type="component" value="Unassembled WGS sequence"/>
</dbReference>
<dbReference type="Gene3D" id="3.30.565.10">
    <property type="entry name" value="Histidine kinase-like ATPase, C-terminal domain"/>
    <property type="match status" value="1"/>
</dbReference>
<feature type="domain" description="Histidine kinase" evidence="5">
    <location>
        <begin position="385"/>
        <end position="607"/>
    </location>
</feature>
<feature type="domain" description="PAS" evidence="7">
    <location>
        <begin position="139"/>
        <end position="196"/>
    </location>
</feature>
<comment type="catalytic activity">
    <reaction evidence="1">
        <text>ATP + protein L-histidine = ADP + protein N-phospho-L-histidine.</text>
        <dbReference type="EC" id="2.7.13.3"/>
    </reaction>
</comment>
<evidence type="ECO:0000256" key="1">
    <source>
        <dbReference type="ARBA" id="ARBA00000085"/>
    </source>
</evidence>
<dbReference type="SMART" id="SM00091">
    <property type="entry name" value="PAS"/>
    <property type="match status" value="2"/>
</dbReference>
<comment type="caution">
    <text evidence="8">The sequence shown here is derived from an EMBL/GenBank/DDBJ whole genome shotgun (WGS) entry which is preliminary data.</text>
</comment>
<dbReference type="InterPro" id="IPR003661">
    <property type="entry name" value="HisK_dim/P_dom"/>
</dbReference>
<dbReference type="InterPro" id="IPR003594">
    <property type="entry name" value="HATPase_dom"/>
</dbReference>
<dbReference type="PROSITE" id="PS50110">
    <property type="entry name" value="RESPONSE_REGULATORY"/>
    <property type="match status" value="2"/>
</dbReference>
<dbReference type="PANTHER" id="PTHR43065">
    <property type="entry name" value="SENSOR HISTIDINE KINASE"/>
    <property type="match status" value="1"/>
</dbReference>
<evidence type="ECO:0000256" key="2">
    <source>
        <dbReference type="ARBA" id="ARBA00012438"/>
    </source>
</evidence>